<dbReference type="AlphaFoldDB" id="A0A8E2B7L0"/>
<evidence type="ECO:0000313" key="3">
    <source>
        <dbReference type="Proteomes" id="UP000550260"/>
    </source>
</evidence>
<evidence type="ECO:0000259" key="1">
    <source>
        <dbReference type="Pfam" id="PF13577"/>
    </source>
</evidence>
<dbReference type="Pfam" id="PF13577">
    <property type="entry name" value="SnoaL_4"/>
    <property type="match status" value="1"/>
</dbReference>
<name>A0A8E2B7L0_9PSEU</name>
<reference evidence="2 3" key="1">
    <citation type="submission" date="2020-08" db="EMBL/GenBank/DDBJ databases">
        <title>Amycolatopsis echigonensis JCM 21831.</title>
        <authorList>
            <person name="Tedsree N."/>
            <person name="Kuncharoen N."/>
            <person name="Likhitwitayawuid K."/>
            <person name="Tanasupawat S."/>
        </authorList>
    </citation>
    <scope>NUCLEOTIDE SEQUENCE [LARGE SCALE GENOMIC DNA]</scope>
    <source>
        <strain evidence="2 3">JCM 21831</strain>
    </source>
</reference>
<dbReference type="Proteomes" id="UP000550260">
    <property type="component" value="Unassembled WGS sequence"/>
</dbReference>
<feature type="domain" description="SnoaL-like" evidence="1">
    <location>
        <begin position="6"/>
        <end position="129"/>
    </location>
</feature>
<dbReference type="InterPro" id="IPR037401">
    <property type="entry name" value="SnoaL-like"/>
</dbReference>
<dbReference type="SUPFAM" id="SSF54427">
    <property type="entry name" value="NTF2-like"/>
    <property type="match status" value="1"/>
</dbReference>
<proteinExistence type="predicted"/>
<comment type="caution">
    <text evidence="2">The sequence shown here is derived from an EMBL/GenBank/DDBJ whole genome shotgun (WGS) entry which is preliminary data.</text>
</comment>
<gene>
    <name evidence="2" type="ORF">H5411_37805</name>
</gene>
<organism evidence="2 3">
    <name type="scientific">Amycolatopsis echigonensis</name>
    <dbReference type="NCBI Taxonomy" id="2576905"/>
    <lineage>
        <taxon>Bacteria</taxon>
        <taxon>Bacillati</taxon>
        <taxon>Actinomycetota</taxon>
        <taxon>Actinomycetes</taxon>
        <taxon>Pseudonocardiales</taxon>
        <taxon>Pseudonocardiaceae</taxon>
        <taxon>Amycolatopsis</taxon>
    </lineage>
</organism>
<sequence length="142" mass="15728">MGNDALVDKIAIEQLIHRYNRLTDEEDFEGWASCFAPDGVFHGAYEDFRAHADLDKFAEHARALIAKMPNLRHFVTNIECEVNGDTASVQSYLLMTSTSPSGESSIVMVGRSEDELVKIDGNWLFSSRTTRLDGADAAGDRS</sequence>
<protein>
    <submittedName>
        <fullName evidence="2">Nuclear transport factor 2 family protein</fullName>
    </submittedName>
</protein>
<accession>A0A8E2B7L0</accession>
<evidence type="ECO:0000313" key="2">
    <source>
        <dbReference type="EMBL" id="MBB2504884.1"/>
    </source>
</evidence>
<dbReference type="RefSeq" id="WP_183126545.1">
    <property type="nucleotide sequence ID" value="NZ_JACJHR010000084.1"/>
</dbReference>
<dbReference type="EMBL" id="JACJHR010000084">
    <property type="protein sequence ID" value="MBB2504884.1"/>
    <property type="molecule type" value="Genomic_DNA"/>
</dbReference>
<dbReference type="Gene3D" id="3.10.450.50">
    <property type="match status" value="1"/>
</dbReference>
<dbReference type="InterPro" id="IPR032710">
    <property type="entry name" value="NTF2-like_dom_sf"/>
</dbReference>